<accession>A0A392V9J8</accession>
<feature type="non-terminal residue" evidence="1">
    <location>
        <position position="59"/>
    </location>
</feature>
<protein>
    <submittedName>
        <fullName evidence="1">Retrotransposon protein putative Ty1-copia subclass</fullName>
    </submittedName>
</protein>
<organism evidence="1 2">
    <name type="scientific">Trifolium medium</name>
    <dbReference type="NCBI Taxonomy" id="97028"/>
    <lineage>
        <taxon>Eukaryota</taxon>
        <taxon>Viridiplantae</taxon>
        <taxon>Streptophyta</taxon>
        <taxon>Embryophyta</taxon>
        <taxon>Tracheophyta</taxon>
        <taxon>Spermatophyta</taxon>
        <taxon>Magnoliopsida</taxon>
        <taxon>eudicotyledons</taxon>
        <taxon>Gunneridae</taxon>
        <taxon>Pentapetalae</taxon>
        <taxon>rosids</taxon>
        <taxon>fabids</taxon>
        <taxon>Fabales</taxon>
        <taxon>Fabaceae</taxon>
        <taxon>Papilionoideae</taxon>
        <taxon>50 kb inversion clade</taxon>
        <taxon>NPAAA clade</taxon>
        <taxon>Hologalegina</taxon>
        <taxon>IRL clade</taxon>
        <taxon>Trifolieae</taxon>
        <taxon>Trifolium</taxon>
    </lineage>
</organism>
<sequence>MSNSKAVITPLANHFKLTLDQCSKSDSEIEYMSKVPYASAVGCLMYAMVCTRPDLAQAV</sequence>
<reference evidence="1 2" key="1">
    <citation type="journal article" date="2018" name="Front. Plant Sci.">
        <title>Red Clover (Trifolium pratense) and Zigzag Clover (T. medium) - A Picture of Genomic Similarities and Differences.</title>
        <authorList>
            <person name="Dluhosova J."/>
            <person name="Istvanek J."/>
            <person name="Nedelnik J."/>
            <person name="Repkova J."/>
        </authorList>
    </citation>
    <scope>NUCLEOTIDE SEQUENCE [LARGE SCALE GENOMIC DNA]</scope>
    <source>
        <strain evidence="2">cv. 10/8</strain>
        <tissue evidence="1">Leaf</tissue>
    </source>
</reference>
<name>A0A392V9J8_9FABA</name>
<dbReference type="Proteomes" id="UP000265520">
    <property type="component" value="Unassembled WGS sequence"/>
</dbReference>
<dbReference type="EMBL" id="LXQA011101539">
    <property type="protein sequence ID" value="MCI84897.1"/>
    <property type="molecule type" value="Genomic_DNA"/>
</dbReference>
<keyword evidence="2" id="KW-1185">Reference proteome</keyword>
<proteinExistence type="predicted"/>
<dbReference type="AlphaFoldDB" id="A0A392V9J8"/>
<comment type="caution">
    <text evidence="1">The sequence shown here is derived from an EMBL/GenBank/DDBJ whole genome shotgun (WGS) entry which is preliminary data.</text>
</comment>
<evidence type="ECO:0000313" key="1">
    <source>
        <dbReference type="EMBL" id="MCI84897.1"/>
    </source>
</evidence>
<evidence type="ECO:0000313" key="2">
    <source>
        <dbReference type="Proteomes" id="UP000265520"/>
    </source>
</evidence>